<keyword evidence="10" id="KW-1185">Reference proteome</keyword>
<dbReference type="InterPro" id="IPR012336">
    <property type="entry name" value="Thioredoxin-like_fold"/>
</dbReference>
<gene>
    <name evidence="11" type="primary">LOC103709329</name>
</gene>
<evidence type="ECO:0000256" key="3">
    <source>
        <dbReference type="ARBA" id="ARBA00023002"/>
    </source>
</evidence>
<evidence type="ECO:0000259" key="9">
    <source>
        <dbReference type="PROSITE" id="PS51352"/>
    </source>
</evidence>
<reference evidence="11" key="2">
    <citation type="submission" date="2025-08" db="UniProtKB">
        <authorList>
            <consortium name="RefSeq"/>
        </authorList>
    </citation>
    <scope>IDENTIFICATION</scope>
    <source>
        <tissue evidence="11">Young leaves</tissue>
    </source>
</reference>
<feature type="region of interest" description="Disordered" evidence="8">
    <location>
        <begin position="555"/>
        <end position="583"/>
    </location>
</feature>
<dbReference type="PANTHER" id="PTHR13871:SF96">
    <property type="entry name" value="THIOREDOXIN DOMAIN-CONTAINING PROTEIN"/>
    <property type="match status" value="1"/>
</dbReference>
<evidence type="ECO:0000256" key="5">
    <source>
        <dbReference type="ARBA" id="ARBA00025782"/>
    </source>
</evidence>
<evidence type="ECO:0000256" key="1">
    <source>
        <dbReference type="ARBA" id="ARBA00012612"/>
    </source>
</evidence>
<dbReference type="InterPro" id="IPR045870">
    <property type="entry name" value="TryX_NRX_thioredoxin_dom"/>
</dbReference>
<dbReference type="Pfam" id="PF03107">
    <property type="entry name" value="C1_2"/>
    <property type="match status" value="1"/>
</dbReference>
<dbReference type="EC" id="1.8.1.8" evidence="1"/>
<dbReference type="RefSeq" id="XP_008792848.2">
    <property type="nucleotide sequence ID" value="XM_008794626.4"/>
</dbReference>
<evidence type="ECO:0000256" key="6">
    <source>
        <dbReference type="ARBA" id="ARBA00047388"/>
    </source>
</evidence>
<dbReference type="InterPro" id="IPR036249">
    <property type="entry name" value="Thioredoxin-like_sf"/>
</dbReference>
<dbReference type="InterPro" id="IPR052259">
    <property type="entry name" value="Nucleoredoxin-like"/>
</dbReference>
<evidence type="ECO:0000313" key="11">
    <source>
        <dbReference type="RefSeq" id="XP_008792848.2"/>
    </source>
</evidence>
<keyword evidence="4" id="KW-0520">NAD</keyword>
<dbReference type="GeneID" id="103709329"/>
<dbReference type="OrthoDB" id="409136at2759"/>
<keyword evidence="3" id="KW-0560">Oxidoreductase</keyword>
<dbReference type="InterPro" id="IPR017937">
    <property type="entry name" value="Thioredoxin_CS"/>
</dbReference>
<reference evidence="10" key="1">
    <citation type="journal article" date="2019" name="Nat. Commun.">
        <title>Genome-wide association mapping of date palm fruit traits.</title>
        <authorList>
            <person name="Hazzouri K.M."/>
            <person name="Gros-Balthazard M."/>
            <person name="Flowers J.M."/>
            <person name="Copetti D."/>
            <person name="Lemansour A."/>
            <person name="Lebrun M."/>
            <person name="Masmoudi K."/>
            <person name="Ferrand S."/>
            <person name="Dhar M.I."/>
            <person name="Fresquez Z.A."/>
            <person name="Rosas U."/>
            <person name="Zhang J."/>
            <person name="Talag J."/>
            <person name="Lee S."/>
            <person name="Kudrna D."/>
            <person name="Powell R.F."/>
            <person name="Leitch I.J."/>
            <person name="Krueger R.R."/>
            <person name="Wing R.A."/>
            <person name="Amiri K.M.A."/>
            <person name="Purugganan M.D."/>
        </authorList>
    </citation>
    <scope>NUCLEOTIDE SEQUENCE [LARGE SCALE GENOMIC DNA]</scope>
    <source>
        <strain evidence="10">cv. Khalas</strain>
    </source>
</reference>
<dbReference type="Proteomes" id="UP000228380">
    <property type="component" value="Chromosome 8"/>
</dbReference>
<dbReference type="AlphaFoldDB" id="A0A8B7C6L6"/>
<comment type="similarity">
    <text evidence="5">Belongs to the nucleoredoxin family.</text>
</comment>
<feature type="domain" description="Thioredoxin" evidence="9">
    <location>
        <begin position="7"/>
        <end position="151"/>
    </location>
</feature>
<comment type="catalytic activity">
    <reaction evidence="7">
        <text>[protein]-dithiol + NADP(+) = [protein]-disulfide + NADPH + H(+)</text>
        <dbReference type="Rhea" id="RHEA:18753"/>
        <dbReference type="Rhea" id="RHEA-COMP:10593"/>
        <dbReference type="Rhea" id="RHEA-COMP:10594"/>
        <dbReference type="ChEBI" id="CHEBI:15378"/>
        <dbReference type="ChEBI" id="CHEBI:29950"/>
        <dbReference type="ChEBI" id="CHEBI:50058"/>
        <dbReference type="ChEBI" id="CHEBI:57783"/>
        <dbReference type="ChEBI" id="CHEBI:58349"/>
        <dbReference type="EC" id="1.8.1.8"/>
    </reaction>
</comment>
<evidence type="ECO:0000313" key="10">
    <source>
        <dbReference type="Proteomes" id="UP000228380"/>
    </source>
</evidence>
<name>A0A8B7C6L6_PHODC</name>
<dbReference type="PROSITE" id="PS51352">
    <property type="entry name" value="THIOREDOXIN_2"/>
    <property type="match status" value="2"/>
</dbReference>
<keyword evidence="2" id="KW-0677">Repeat</keyword>
<accession>A0A8B7C6L6</accession>
<evidence type="ECO:0000256" key="7">
    <source>
        <dbReference type="ARBA" id="ARBA00047804"/>
    </source>
</evidence>
<feature type="domain" description="Thioredoxin" evidence="9">
    <location>
        <begin position="326"/>
        <end position="486"/>
    </location>
</feature>
<dbReference type="PROSITE" id="PS00194">
    <property type="entry name" value="THIOREDOXIN_1"/>
    <property type="match status" value="1"/>
</dbReference>
<organism evidence="10 11">
    <name type="scientific">Phoenix dactylifera</name>
    <name type="common">Date palm</name>
    <dbReference type="NCBI Taxonomy" id="42345"/>
    <lineage>
        <taxon>Eukaryota</taxon>
        <taxon>Viridiplantae</taxon>
        <taxon>Streptophyta</taxon>
        <taxon>Embryophyta</taxon>
        <taxon>Tracheophyta</taxon>
        <taxon>Spermatophyta</taxon>
        <taxon>Magnoliopsida</taxon>
        <taxon>Liliopsida</taxon>
        <taxon>Arecaceae</taxon>
        <taxon>Coryphoideae</taxon>
        <taxon>Phoeniceae</taxon>
        <taxon>Phoenix</taxon>
    </lineage>
</organism>
<dbReference type="KEGG" id="pda:103709329"/>
<dbReference type="Gene3D" id="3.40.30.10">
    <property type="entry name" value="Glutaredoxin"/>
    <property type="match status" value="3"/>
</dbReference>
<dbReference type="CDD" id="cd03009">
    <property type="entry name" value="TryX_like_TryX_NRX"/>
    <property type="match status" value="2"/>
</dbReference>
<proteinExistence type="inferred from homology"/>
<evidence type="ECO:0000256" key="4">
    <source>
        <dbReference type="ARBA" id="ARBA00023027"/>
    </source>
</evidence>
<dbReference type="Pfam" id="PF13905">
    <property type="entry name" value="Thioredoxin_8"/>
    <property type="match status" value="3"/>
</dbReference>
<comment type="catalytic activity">
    <reaction evidence="6">
        <text>[protein]-dithiol + NAD(+) = [protein]-disulfide + NADH + H(+)</text>
        <dbReference type="Rhea" id="RHEA:18749"/>
        <dbReference type="Rhea" id="RHEA-COMP:10593"/>
        <dbReference type="Rhea" id="RHEA-COMP:10594"/>
        <dbReference type="ChEBI" id="CHEBI:15378"/>
        <dbReference type="ChEBI" id="CHEBI:29950"/>
        <dbReference type="ChEBI" id="CHEBI:50058"/>
        <dbReference type="ChEBI" id="CHEBI:57540"/>
        <dbReference type="ChEBI" id="CHEBI:57945"/>
        <dbReference type="EC" id="1.8.1.8"/>
    </reaction>
</comment>
<evidence type="ECO:0000256" key="2">
    <source>
        <dbReference type="ARBA" id="ARBA00022737"/>
    </source>
</evidence>
<dbReference type="InterPro" id="IPR004146">
    <property type="entry name" value="DC1"/>
</dbReference>
<dbReference type="GO" id="GO:0004791">
    <property type="term" value="F:thioredoxin-disulfide reductase (NADPH) activity"/>
    <property type="evidence" value="ECO:0007669"/>
    <property type="project" value="InterPro"/>
</dbReference>
<dbReference type="InterPro" id="IPR013766">
    <property type="entry name" value="Thioredoxin_domain"/>
</dbReference>
<dbReference type="SUPFAM" id="SSF52833">
    <property type="entry name" value="Thioredoxin-like"/>
    <property type="match status" value="3"/>
</dbReference>
<dbReference type="InterPro" id="IPR046349">
    <property type="entry name" value="C1-like_sf"/>
</dbReference>
<sequence>MAEAEGAANGGNAHDLKSLLSAEGRDFLVRNNGDQVKISNLDGKVTGLYFSASWCGPCHRFTPKLVEAYNEISSRVGDFEVIFISGDEDEESFNNYFSEMPWLAIPFSDSETRDRLNELFDVSGIPHLVVLDKSGKVLTDEAVRAVRDYGSEGYPFTPERIAKMKEEEEAAKKNQTLRSVLVSSSRDFVISNSGNKVPVAELEGKIVGLYFALSSFAPCIEFTRVLSDMYGKLKEKGESFEVVLVSLDDEDSSFEQSFASMPWLAIPINDKSSEKLARYFELETIPTLVVIGSDGKTLNANAAELVEDYGVEAYPFSPEKLQELAEKEKAKMEAQTLESLLVSGERDYVIGKGNVKVPISELVGKNILLYFSAHWCPPCRAFLPKLIDAYHKIKEKDSAFEVIFVSSDQDQSSFDDFFSSMPWLALPFGDERKKSLSRTFKIYGIPSLVAIGPTGKTITKEARELVMVHGADAYPFTEERLKQLETESEEMAKGWPEKVKHELHEEHELVKTRRLGYICDRCKEEGKGWSFFCEECDFDMHPKCALEEEEDKKMNDIDEGGLLGEDPQDSQGEGGKEGYVCEGGVCYKA</sequence>
<evidence type="ECO:0000256" key="8">
    <source>
        <dbReference type="SAM" id="MobiDB-lite"/>
    </source>
</evidence>
<dbReference type="SUPFAM" id="SSF57889">
    <property type="entry name" value="Cysteine-rich domain"/>
    <property type="match status" value="1"/>
</dbReference>
<protein>
    <recommendedName>
        <fullName evidence="1">protein-disulfide reductase</fullName>
        <ecNumber evidence="1">1.8.1.8</ecNumber>
    </recommendedName>
</protein>
<dbReference type="PANTHER" id="PTHR13871">
    <property type="entry name" value="THIOREDOXIN"/>
    <property type="match status" value="1"/>
</dbReference>